<dbReference type="Gene3D" id="3.40.47.10">
    <property type="match status" value="1"/>
</dbReference>
<dbReference type="EMBL" id="CDMC01000002">
    <property type="protein sequence ID" value="CEN60639.1"/>
    <property type="molecule type" value="Genomic_DNA"/>
</dbReference>
<reference evidence="5" key="1">
    <citation type="journal article" date="2016" name="Genome Announc.">
        <title>Draft genome sequences of fungus Aspergillus calidoustus.</title>
        <authorList>
            <person name="Horn F."/>
            <person name="Linde J."/>
            <person name="Mattern D.J."/>
            <person name="Walther G."/>
            <person name="Guthke R."/>
            <person name="Scherlach K."/>
            <person name="Martin K."/>
            <person name="Brakhage A.A."/>
            <person name="Petzke L."/>
            <person name="Valiante V."/>
        </authorList>
    </citation>
    <scope>NUCLEOTIDE SEQUENCE [LARGE SCALE GENOMIC DNA]</scope>
    <source>
        <strain evidence="5">SF006504</strain>
    </source>
</reference>
<accession>A0A0U5GQC0</accession>
<dbReference type="InterPro" id="IPR014030">
    <property type="entry name" value="Ketoacyl_synth_N"/>
</dbReference>
<evidence type="ECO:0000313" key="4">
    <source>
        <dbReference type="EMBL" id="CEN60639.1"/>
    </source>
</evidence>
<dbReference type="PROSITE" id="PS52004">
    <property type="entry name" value="KS3_2"/>
    <property type="match status" value="1"/>
</dbReference>
<dbReference type="PANTHER" id="PTHR43775:SF50">
    <property type="entry name" value="HIGHLY REDUCING POLYKETIDE SYNTHASE SRDA"/>
    <property type="match status" value="1"/>
</dbReference>
<feature type="domain" description="Ketosynthase family 3 (KS3)" evidence="3">
    <location>
        <begin position="64"/>
        <end position="226"/>
    </location>
</feature>
<name>A0A0U5GQC0_ASPCI</name>
<gene>
    <name evidence="4" type="ORF">ASPCAL03075</name>
</gene>
<keyword evidence="2" id="KW-0597">Phosphoprotein</keyword>
<keyword evidence="5" id="KW-1185">Reference proteome</keyword>
<evidence type="ECO:0000256" key="1">
    <source>
        <dbReference type="ARBA" id="ARBA00022450"/>
    </source>
</evidence>
<dbReference type="Pfam" id="PF00109">
    <property type="entry name" value="ketoacyl-synt"/>
    <property type="match status" value="1"/>
</dbReference>
<protein>
    <submittedName>
        <fullName evidence="4">Putative Polyketide synthase</fullName>
    </submittedName>
</protein>
<dbReference type="SMART" id="SM00825">
    <property type="entry name" value="PKS_KS"/>
    <property type="match status" value="1"/>
</dbReference>
<dbReference type="InterPro" id="IPR020841">
    <property type="entry name" value="PKS_Beta-ketoAc_synthase_dom"/>
</dbReference>
<dbReference type="GO" id="GO:0006633">
    <property type="term" value="P:fatty acid biosynthetic process"/>
    <property type="evidence" value="ECO:0007669"/>
    <property type="project" value="TreeGrafter"/>
</dbReference>
<dbReference type="GO" id="GO:0044550">
    <property type="term" value="P:secondary metabolite biosynthetic process"/>
    <property type="evidence" value="ECO:0007669"/>
    <property type="project" value="TreeGrafter"/>
</dbReference>
<proteinExistence type="predicted"/>
<dbReference type="Proteomes" id="UP000054771">
    <property type="component" value="Unassembled WGS sequence"/>
</dbReference>
<dbReference type="InterPro" id="IPR016039">
    <property type="entry name" value="Thiolase-like"/>
</dbReference>
<dbReference type="SUPFAM" id="SSF53901">
    <property type="entry name" value="Thiolase-like"/>
    <property type="match status" value="1"/>
</dbReference>
<sequence>MSGSDSSDFVLANGSDTGKSVVHASLQAATSTSSPGPSLIFDDPVCIVGMGMSSYIVADGDGGDWLSLFSPTACRLPGQIRSPSDLWTFLSNSRSVQGPVPPERFNIKGFYHPDGSRAGAMNVLGGYFLQEDVRDFDNSFFGINNIEATYMDPQQRKLLEVVFECFEDAGVSMEAVSGSETGVYVGNFTVDYQAMQTRDLDYMPRFVATGSDSAIMSNRISHVFNL</sequence>
<evidence type="ECO:0000256" key="2">
    <source>
        <dbReference type="ARBA" id="ARBA00022553"/>
    </source>
</evidence>
<dbReference type="OrthoDB" id="329835at2759"/>
<keyword evidence="1" id="KW-0596">Phosphopantetheine</keyword>
<dbReference type="CDD" id="cd00833">
    <property type="entry name" value="PKS"/>
    <property type="match status" value="1"/>
</dbReference>
<dbReference type="PANTHER" id="PTHR43775">
    <property type="entry name" value="FATTY ACID SYNTHASE"/>
    <property type="match status" value="1"/>
</dbReference>
<dbReference type="GO" id="GO:0004312">
    <property type="term" value="F:fatty acid synthase activity"/>
    <property type="evidence" value="ECO:0007669"/>
    <property type="project" value="TreeGrafter"/>
</dbReference>
<dbReference type="InterPro" id="IPR050091">
    <property type="entry name" value="PKS_NRPS_Biosynth_Enz"/>
</dbReference>
<evidence type="ECO:0000313" key="5">
    <source>
        <dbReference type="Proteomes" id="UP000054771"/>
    </source>
</evidence>
<dbReference type="OMA" id="ENAGQTH"/>
<organism evidence="4 5">
    <name type="scientific">Aspergillus calidoustus</name>
    <dbReference type="NCBI Taxonomy" id="454130"/>
    <lineage>
        <taxon>Eukaryota</taxon>
        <taxon>Fungi</taxon>
        <taxon>Dikarya</taxon>
        <taxon>Ascomycota</taxon>
        <taxon>Pezizomycotina</taxon>
        <taxon>Eurotiomycetes</taxon>
        <taxon>Eurotiomycetidae</taxon>
        <taxon>Eurotiales</taxon>
        <taxon>Aspergillaceae</taxon>
        <taxon>Aspergillus</taxon>
        <taxon>Aspergillus subgen. Nidulantes</taxon>
    </lineage>
</organism>
<evidence type="ECO:0000259" key="3">
    <source>
        <dbReference type="PROSITE" id="PS52004"/>
    </source>
</evidence>
<dbReference type="AlphaFoldDB" id="A0A0U5GQC0"/>
<dbReference type="STRING" id="454130.A0A0U5GQC0"/>